<reference evidence="1 2" key="1">
    <citation type="submission" date="2014-05" db="EMBL/GenBank/DDBJ databases">
        <title>ATOL: Assembling a taxonomically balanced genome-scale reconstruction of the evolutionary history of the Enterobacteriaceae.</title>
        <authorList>
            <person name="Plunkett G.III."/>
            <person name="Neeno-Eckwall E.C."/>
            <person name="Glasner J.D."/>
            <person name="Perna N.T."/>
        </authorList>
    </citation>
    <scope>NUCLEOTIDE SEQUENCE [LARGE SCALE GENOMIC DNA]</scope>
    <source>
        <strain evidence="1 2">ATCC 33320</strain>
    </source>
</reference>
<dbReference type="STRING" id="1006004.GBAG_3948"/>
<dbReference type="PANTHER" id="PTHR34319:SF7">
    <property type="entry name" value="HNH ENDONUCLEASE DOMAIN-CONTAINING PROTEIN"/>
    <property type="match status" value="1"/>
</dbReference>
<comment type="caution">
    <text evidence="1">The sequence shown here is derived from an EMBL/GenBank/DDBJ whole genome shotgun (WGS) entry which is preliminary data.</text>
</comment>
<evidence type="ECO:0000313" key="1">
    <source>
        <dbReference type="EMBL" id="KFC76983.1"/>
    </source>
</evidence>
<proteinExistence type="predicted"/>
<dbReference type="InterPro" id="IPR008514">
    <property type="entry name" value="T6SS_Hcp"/>
</dbReference>
<sequence>MSNNIYLSLTGENQGLISSDCSSYDSIGNAYQATHRDQILIYELAYAISRDQNVNHQPLTFKKPIDKSSPLLAFAISNNEKMDAVFEAYRTDKSGTQSLFYRIKLIKATIADLSLVSPNSLTHNDAQPIESVSLKYESITWEHLSAGTSSYSLWEDRVF</sequence>
<dbReference type="SUPFAM" id="SSF141452">
    <property type="entry name" value="Hcp1-like"/>
    <property type="match status" value="1"/>
</dbReference>
<gene>
    <name evidence="1" type="ORF">GBAG_3948</name>
</gene>
<evidence type="ECO:0000313" key="2">
    <source>
        <dbReference type="Proteomes" id="UP000028653"/>
    </source>
</evidence>
<keyword evidence="2" id="KW-1185">Reference proteome</keyword>
<dbReference type="Gene3D" id="2.30.110.20">
    <property type="entry name" value="Hcp1-like"/>
    <property type="match status" value="1"/>
</dbReference>
<organism evidence="1 2">
    <name type="scientific">Buttiauxella agrestis ATCC 33320</name>
    <dbReference type="NCBI Taxonomy" id="1006004"/>
    <lineage>
        <taxon>Bacteria</taxon>
        <taxon>Pseudomonadati</taxon>
        <taxon>Pseudomonadota</taxon>
        <taxon>Gammaproteobacteria</taxon>
        <taxon>Enterobacterales</taxon>
        <taxon>Enterobacteriaceae</taxon>
        <taxon>Buttiauxella</taxon>
    </lineage>
</organism>
<dbReference type="eggNOG" id="COG3157">
    <property type="taxonomic scope" value="Bacteria"/>
</dbReference>
<dbReference type="RefSeq" id="WP_034499399.1">
    <property type="nucleotide sequence ID" value="NZ_JMPI01000070.1"/>
</dbReference>
<dbReference type="InterPro" id="IPR052947">
    <property type="entry name" value="T6SS_Hcp1_domain"/>
</dbReference>
<protein>
    <submittedName>
        <fullName evidence="1">Hcp family type VI secretion system effector</fullName>
    </submittedName>
</protein>
<dbReference type="NCBIfam" id="TIGR03344">
    <property type="entry name" value="VI_effect_Hcp1"/>
    <property type="match status" value="1"/>
</dbReference>
<name>A0A085FZT8_9ENTR</name>
<accession>A0A085FZT8</accession>
<dbReference type="EMBL" id="JMPI01000070">
    <property type="protein sequence ID" value="KFC76983.1"/>
    <property type="molecule type" value="Genomic_DNA"/>
</dbReference>
<dbReference type="Proteomes" id="UP000028653">
    <property type="component" value="Unassembled WGS sequence"/>
</dbReference>
<dbReference type="InterPro" id="IPR036624">
    <property type="entry name" value="Hcp1-lik_sf"/>
</dbReference>
<dbReference type="AlphaFoldDB" id="A0A085FZT8"/>
<dbReference type="Pfam" id="PF05638">
    <property type="entry name" value="T6SS_HCP"/>
    <property type="match status" value="1"/>
</dbReference>
<dbReference type="PANTHER" id="PTHR34319">
    <property type="entry name" value="MAJOR EXPORTED PROTEIN"/>
    <property type="match status" value="1"/>
</dbReference>
<dbReference type="OrthoDB" id="5674026at2"/>